<dbReference type="InterPro" id="IPR027471">
    <property type="entry name" value="YbeD-like_sf"/>
</dbReference>
<dbReference type="EMBL" id="FNCH01000032">
    <property type="protein sequence ID" value="SDH62748.1"/>
    <property type="molecule type" value="Genomic_DNA"/>
</dbReference>
<accession>A0A1G8DYS3</accession>
<dbReference type="Pfam" id="PF04359">
    <property type="entry name" value="DUF493"/>
    <property type="match status" value="1"/>
</dbReference>
<keyword evidence="2" id="KW-1185">Reference proteome</keyword>
<organism evidence="1 2">
    <name type="scientific">Pedobacter terrae</name>
    <dbReference type="NCBI Taxonomy" id="405671"/>
    <lineage>
        <taxon>Bacteria</taxon>
        <taxon>Pseudomonadati</taxon>
        <taxon>Bacteroidota</taxon>
        <taxon>Sphingobacteriia</taxon>
        <taxon>Sphingobacteriales</taxon>
        <taxon>Sphingobacteriaceae</taxon>
        <taxon>Pedobacter</taxon>
    </lineage>
</organism>
<dbReference type="Gene3D" id="3.30.70.260">
    <property type="match status" value="1"/>
</dbReference>
<name>A0A1G8DYS3_9SPHI</name>
<sequence>MEEKKTNKDIEFTDIPEGASPDIYVNLKEKLESVEKFPGVYNFKFIITGGLDKIQELRNILPNDEFIEQPSKTGKYVSITVKKPVQNADEVIAVYKQAGNIKGIMIL</sequence>
<gene>
    <name evidence="1" type="ORF">SAMN05421827_13230</name>
</gene>
<dbReference type="RefSeq" id="WP_090504668.1">
    <property type="nucleotide sequence ID" value="NZ_FNCH01000032.1"/>
</dbReference>
<dbReference type="SUPFAM" id="SSF117991">
    <property type="entry name" value="YbeD/HP0495-like"/>
    <property type="match status" value="1"/>
</dbReference>
<reference evidence="2" key="1">
    <citation type="submission" date="2016-10" db="EMBL/GenBank/DDBJ databases">
        <authorList>
            <person name="Varghese N."/>
            <person name="Submissions S."/>
        </authorList>
    </citation>
    <scope>NUCLEOTIDE SEQUENCE [LARGE SCALE GENOMIC DNA]</scope>
    <source>
        <strain evidence="2">DSM 17933</strain>
    </source>
</reference>
<protein>
    <recommendedName>
        <fullName evidence="3">DUF493 domain-containing protein</fullName>
    </recommendedName>
</protein>
<evidence type="ECO:0008006" key="3">
    <source>
        <dbReference type="Google" id="ProtNLM"/>
    </source>
</evidence>
<dbReference type="STRING" id="405671.SAMN05421827_13230"/>
<evidence type="ECO:0000313" key="2">
    <source>
        <dbReference type="Proteomes" id="UP000199643"/>
    </source>
</evidence>
<evidence type="ECO:0000313" key="1">
    <source>
        <dbReference type="EMBL" id="SDH62748.1"/>
    </source>
</evidence>
<dbReference type="InterPro" id="IPR007454">
    <property type="entry name" value="UPF0250_YbeD-like"/>
</dbReference>
<dbReference type="Proteomes" id="UP000199643">
    <property type="component" value="Unassembled WGS sequence"/>
</dbReference>
<dbReference type="OrthoDB" id="5616097at2"/>
<proteinExistence type="predicted"/>
<dbReference type="AlphaFoldDB" id="A0A1G8DYS3"/>